<protein>
    <recommendedName>
        <fullName evidence="3">J domain-containing protein</fullName>
    </recommendedName>
</protein>
<dbReference type="Pfam" id="PF00226">
    <property type="entry name" value="DnaJ"/>
    <property type="match status" value="1"/>
</dbReference>
<dbReference type="EMBL" id="OU892281">
    <property type="protein sequence ID" value="CAG9769286.1"/>
    <property type="molecule type" value="Genomic_DNA"/>
</dbReference>
<dbReference type="InterPro" id="IPR052594">
    <property type="entry name" value="J_domain-containing_protein"/>
</dbReference>
<dbReference type="CDD" id="cd06257">
    <property type="entry name" value="DnaJ"/>
    <property type="match status" value="1"/>
</dbReference>
<dbReference type="SUPFAM" id="SSF46565">
    <property type="entry name" value="Chaperone J-domain"/>
    <property type="match status" value="1"/>
</dbReference>
<dbReference type="PROSITE" id="PS50076">
    <property type="entry name" value="DNAJ_2"/>
    <property type="match status" value="1"/>
</dbReference>
<evidence type="ECO:0000256" key="2">
    <source>
        <dbReference type="SAM" id="MobiDB-lite"/>
    </source>
</evidence>
<evidence type="ECO:0000313" key="4">
    <source>
        <dbReference type="EMBL" id="CAG9769286.1"/>
    </source>
</evidence>
<sequence>MAATFEEKCQQYFGTTDFYEVLGLSKDASAKAIKKAYHKLSLLVHPDRVDQHHKEVATEKFKVLGRIHSVLQDKDKRKIYDDSGDFDEEGDVAFNWKEYWLSMFKPISLSDIKKHEQEYIGSETEKRDIKRAYEGSKGKMDDILEMVPFSNCESEPRIIEIVREMVDNGEVEEYERFFNENKTQKLRRKRKWEKEGKLTEQIDMEEIEKEIQARKMKHAAVFADMISNIEKKYVHKKARKSIEDGTKKKRTTRQK</sequence>
<dbReference type="GO" id="GO:0005737">
    <property type="term" value="C:cytoplasm"/>
    <property type="evidence" value="ECO:0007669"/>
    <property type="project" value="TreeGrafter"/>
</dbReference>
<dbReference type="PANTHER" id="PTHR44144:SF1">
    <property type="entry name" value="DNAJ HOMOLOG SUBFAMILY C MEMBER 9"/>
    <property type="match status" value="1"/>
</dbReference>
<dbReference type="PROSITE" id="PS00636">
    <property type="entry name" value="DNAJ_1"/>
    <property type="match status" value="1"/>
</dbReference>
<dbReference type="Proteomes" id="UP001152799">
    <property type="component" value="Chromosome 5"/>
</dbReference>
<dbReference type="PANTHER" id="PTHR44144">
    <property type="entry name" value="DNAJ HOMOLOG SUBFAMILY C MEMBER 9"/>
    <property type="match status" value="1"/>
</dbReference>
<evidence type="ECO:0000313" key="5">
    <source>
        <dbReference type="Proteomes" id="UP001152799"/>
    </source>
</evidence>
<dbReference type="OrthoDB" id="110024at2759"/>
<name>A0A9N9MQ79_9CUCU</name>
<feature type="domain" description="J" evidence="3">
    <location>
        <begin position="17"/>
        <end position="84"/>
    </location>
</feature>
<dbReference type="Gene3D" id="1.10.287.110">
    <property type="entry name" value="DnaJ domain"/>
    <property type="match status" value="1"/>
</dbReference>
<dbReference type="Pfam" id="PF23302">
    <property type="entry name" value="HTH_DNAJC9"/>
    <property type="match status" value="1"/>
</dbReference>
<dbReference type="InterPro" id="IPR001623">
    <property type="entry name" value="DnaJ_domain"/>
</dbReference>
<dbReference type="InterPro" id="IPR056453">
    <property type="entry name" value="HTH_DNAJC9"/>
</dbReference>
<dbReference type="InterPro" id="IPR018253">
    <property type="entry name" value="DnaJ_domain_CS"/>
</dbReference>
<dbReference type="GO" id="GO:0005634">
    <property type="term" value="C:nucleus"/>
    <property type="evidence" value="ECO:0007669"/>
    <property type="project" value="TreeGrafter"/>
</dbReference>
<feature type="region of interest" description="Disordered" evidence="2">
    <location>
        <begin position="236"/>
        <end position="255"/>
    </location>
</feature>
<dbReference type="SMART" id="SM00271">
    <property type="entry name" value="DnaJ"/>
    <property type="match status" value="1"/>
</dbReference>
<dbReference type="AlphaFoldDB" id="A0A9N9MQ79"/>
<keyword evidence="1" id="KW-0597">Phosphoprotein</keyword>
<dbReference type="FunFam" id="1.10.287.110:FF:000035">
    <property type="entry name" value="DnaJ homolog subfamily C member 9"/>
    <property type="match status" value="1"/>
</dbReference>
<evidence type="ECO:0000259" key="3">
    <source>
        <dbReference type="PROSITE" id="PS50076"/>
    </source>
</evidence>
<proteinExistence type="predicted"/>
<evidence type="ECO:0000256" key="1">
    <source>
        <dbReference type="ARBA" id="ARBA00022553"/>
    </source>
</evidence>
<accession>A0A9N9MQ79</accession>
<reference evidence="4" key="1">
    <citation type="submission" date="2022-01" db="EMBL/GenBank/DDBJ databases">
        <authorList>
            <person name="King R."/>
        </authorList>
    </citation>
    <scope>NUCLEOTIDE SEQUENCE</scope>
</reference>
<dbReference type="PRINTS" id="PR00625">
    <property type="entry name" value="JDOMAIN"/>
</dbReference>
<organism evidence="4 5">
    <name type="scientific">Ceutorhynchus assimilis</name>
    <name type="common">cabbage seed weevil</name>
    <dbReference type="NCBI Taxonomy" id="467358"/>
    <lineage>
        <taxon>Eukaryota</taxon>
        <taxon>Metazoa</taxon>
        <taxon>Ecdysozoa</taxon>
        <taxon>Arthropoda</taxon>
        <taxon>Hexapoda</taxon>
        <taxon>Insecta</taxon>
        <taxon>Pterygota</taxon>
        <taxon>Neoptera</taxon>
        <taxon>Endopterygota</taxon>
        <taxon>Coleoptera</taxon>
        <taxon>Polyphaga</taxon>
        <taxon>Cucujiformia</taxon>
        <taxon>Curculionidae</taxon>
        <taxon>Ceutorhynchinae</taxon>
        <taxon>Ceutorhynchus</taxon>
    </lineage>
</organism>
<keyword evidence="5" id="KW-1185">Reference proteome</keyword>
<dbReference type="InterPro" id="IPR036869">
    <property type="entry name" value="J_dom_sf"/>
</dbReference>
<gene>
    <name evidence="4" type="ORF">CEUTPL_LOCUS9799</name>
</gene>
<dbReference type="GO" id="GO:0031072">
    <property type="term" value="F:heat shock protein binding"/>
    <property type="evidence" value="ECO:0007669"/>
    <property type="project" value="TreeGrafter"/>
</dbReference>